<evidence type="ECO:0000313" key="2">
    <source>
        <dbReference type="Proteomes" id="UP000004508"/>
    </source>
</evidence>
<dbReference type="InParanoid" id="D6U8B5"/>
<keyword evidence="2" id="KW-1185">Reference proteome</keyword>
<sequence length="72" mass="8214">MSKQTSIQHREQLVKNIESSLGHHLMPVVRDAFLAFLARILLTNTIDNVAINLSGIRFSILHSKMCIKTILW</sequence>
<dbReference type="Proteomes" id="UP000004508">
    <property type="component" value="Unassembled WGS sequence"/>
</dbReference>
<protein>
    <submittedName>
        <fullName evidence="1">Uncharacterized protein</fullName>
    </submittedName>
</protein>
<accession>D6U8B5</accession>
<comment type="caution">
    <text evidence="1">The sequence shown here is derived from an EMBL/GenBank/DDBJ whole genome shotgun (WGS) entry which is preliminary data.</text>
</comment>
<gene>
    <name evidence="1" type="ORF">Krac_0680</name>
</gene>
<dbReference type="AlphaFoldDB" id="D6U8B5"/>
<organism evidence="1 2">
    <name type="scientific">Ktedonobacter racemifer DSM 44963</name>
    <dbReference type="NCBI Taxonomy" id="485913"/>
    <lineage>
        <taxon>Bacteria</taxon>
        <taxon>Bacillati</taxon>
        <taxon>Chloroflexota</taxon>
        <taxon>Ktedonobacteria</taxon>
        <taxon>Ktedonobacterales</taxon>
        <taxon>Ktedonobacteraceae</taxon>
        <taxon>Ktedonobacter</taxon>
    </lineage>
</organism>
<dbReference type="EMBL" id="ADVG01000005">
    <property type="protein sequence ID" value="EFH80126.1"/>
    <property type="molecule type" value="Genomic_DNA"/>
</dbReference>
<name>D6U8B5_KTERA</name>
<dbReference type="STRING" id="485913.Krac_0680"/>
<evidence type="ECO:0000313" key="1">
    <source>
        <dbReference type="EMBL" id="EFH80126.1"/>
    </source>
</evidence>
<reference evidence="1 2" key="1">
    <citation type="journal article" date="2011" name="Stand. Genomic Sci.">
        <title>Non-contiguous finished genome sequence and contextual data of the filamentous soil bacterium Ktedonobacter racemifer type strain (SOSP1-21).</title>
        <authorList>
            <person name="Chang Y.J."/>
            <person name="Land M."/>
            <person name="Hauser L."/>
            <person name="Chertkov O."/>
            <person name="Del Rio T.G."/>
            <person name="Nolan M."/>
            <person name="Copeland A."/>
            <person name="Tice H."/>
            <person name="Cheng J.F."/>
            <person name="Lucas S."/>
            <person name="Han C."/>
            <person name="Goodwin L."/>
            <person name="Pitluck S."/>
            <person name="Ivanova N."/>
            <person name="Ovchinikova G."/>
            <person name="Pati A."/>
            <person name="Chen A."/>
            <person name="Palaniappan K."/>
            <person name="Mavromatis K."/>
            <person name="Liolios K."/>
            <person name="Brettin T."/>
            <person name="Fiebig A."/>
            <person name="Rohde M."/>
            <person name="Abt B."/>
            <person name="Goker M."/>
            <person name="Detter J.C."/>
            <person name="Woyke T."/>
            <person name="Bristow J."/>
            <person name="Eisen J.A."/>
            <person name="Markowitz V."/>
            <person name="Hugenholtz P."/>
            <person name="Kyrpides N.C."/>
            <person name="Klenk H.P."/>
            <person name="Lapidus A."/>
        </authorList>
    </citation>
    <scope>NUCLEOTIDE SEQUENCE [LARGE SCALE GENOMIC DNA]</scope>
    <source>
        <strain evidence="2">DSM 44963</strain>
    </source>
</reference>
<proteinExistence type="predicted"/>